<gene>
    <name evidence="4" type="ORF">KP79_PYT11082</name>
</gene>
<feature type="compositionally biased region" description="Basic and acidic residues" evidence="1">
    <location>
        <begin position="351"/>
        <end position="370"/>
    </location>
</feature>
<reference evidence="4 5" key="1">
    <citation type="journal article" date="2017" name="Nat. Ecol. Evol.">
        <title>Scallop genome provides insights into evolution of bilaterian karyotype and development.</title>
        <authorList>
            <person name="Wang S."/>
            <person name="Zhang J."/>
            <person name="Jiao W."/>
            <person name="Li J."/>
            <person name="Xun X."/>
            <person name="Sun Y."/>
            <person name="Guo X."/>
            <person name="Huan P."/>
            <person name="Dong B."/>
            <person name="Zhang L."/>
            <person name="Hu X."/>
            <person name="Sun X."/>
            <person name="Wang J."/>
            <person name="Zhao C."/>
            <person name="Wang Y."/>
            <person name="Wang D."/>
            <person name="Huang X."/>
            <person name="Wang R."/>
            <person name="Lv J."/>
            <person name="Li Y."/>
            <person name="Zhang Z."/>
            <person name="Liu B."/>
            <person name="Lu W."/>
            <person name="Hui Y."/>
            <person name="Liang J."/>
            <person name="Zhou Z."/>
            <person name="Hou R."/>
            <person name="Li X."/>
            <person name="Liu Y."/>
            <person name="Li H."/>
            <person name="Ning X."/>
            <person name="Lin Y."/>
            <person name="Zhao L."/>
            <person name="Xing Q."/>
            <person name="Dou J."/>
            <person name="Li Y."/>
            <person name="Mao J."/>
            <person name="Guo H."/>
            <person name="Dou H."/>
            <person name="Li T."/>
            <person name="Mu C."/>
            <person name="Jiang W."/>
            <person name="Fu Q."/>
            <person name="Fu X."/>
            <person name="Miao Y."/>
            <person name="Liu J."/>
            <person name="Yu Q."/>
            <person name="Li R."/>
            <person name="Liao H."/>
            <person name="Li X."/>
            <person name="Kong Y."/>
            <person name="Jiang Z."/>
            <person name="Chourrout D."/>
            <person name="Li R."/>
            <person name="Bao Z."/>
        </authorList>
    </citation>
    <scope>NUCLEOTIDE SEQUENCE [LARGE SCALE GENOMIC DNA]</scope>
    <source>
        <strain evidence="4 5">PY_sf001</strain>
    </source>
</reference>
<evidence type="ECO:0000256" key="1">
    <source>
        <dbReference type="SAM" id="MobiDB-lite"/>
    </source>
</evidence>
<keyword evidence="5" id="KW-1185">Reference proteome</keyword>
<evidence type="ECO:0000256" key="2">
    <source>
        <dbReference type="SAM" id="Phobius"/>
    </source>
</evidence>
<keyword evidence="2" id="KW-0812">Transmembrane</keyword>
<dbReference type="EMBL" id="NEDP02005265">
    <property type="protein sequence ID" value="OWF42502.1"/>
    <property type="molecule type" value="Genomic_DNA"/>
</dbReference>
<keyword evidence="3" id="KW-0732">Signal</keyword>
<feature type="region of interest" description="Disordered" evidence="1">
    <location>
        <begin position="831"/>
        <end position="857"/>
    </location>
</feature>
<comment type="caution">
    <text evidence="4">The sequence shown here is derived from an EMBL/GenBank/DDBJ whole genome shotgun (WGS) entry which is preliminary data.</text>
</comment>
<evidence type="ECO:0000256" key="3">
    <source>
        <dbReference type="SAM" id="SignalP"/>
    </source>
</evidence>
<dbReference type="Proteomes" id="UP000242188">
    <property type="component" value="Unassembled WGS sequence"/>
</dbReference>
<dbReference type="OrthoDB" id="6125078at2759"/>
<sequence length="873" mass="94930">MPRSRWDLLLLQLMAASLFSPVIAFNVKNIYMDSIASCNSRHTIYDFDIVLGGHDSVASSNPPTTCQVIIEAGYTDTYFMLEIIQEAITISDCSFSLNIYNGEGTVGVPLKSLSCGSKSTGVLYTKGRIATFYLRQPRDIFQPKNDFSLRIKAFRDPNAPEVVEGISHLPVGAIVGIVLALVLLIAFIILLCWCFKNGKLPGMDGRPYKQRPKRKPQDRSESGTVNSAFSEKKVSMNPSRNNNFNLNNQDLWDTMTNASQSSMASLTTGQPTGKNYNKNMISRDGTNGTGRPRRGQYSVSNDSAVLAGNLAKNANNGAIATSQETDVDQMYENYDKPAASSTVSRPGRQRKPQESNETETKRPKSGRFETPDEENKEATEEKPTGILAELQKELSRRKSMKEGKETDINDTAPGGPSSKRRGPGVKALLPEEMDSLEDTKFMALDQQSEPLESDKMSNPMLSSSNPAIRASVNELRPRTEGSPRSKKKKRKRKKSINDSGPRRHRNAPDTGDEYEPDHPTGYTTEEPMELLSRIPLSDPLSSLPLPPEALAPVFATDTSTQPHYYSQPDQYGYQPQPADQYSQPQIIGYDGYGNPVYGYNNQAPGGVGGAPYGQAGQPTYYMQPDGQVVMIPAPGMEGQPYNQGLQITDMGSPGAPGYASTPSNHDPNSRHRSPRHGRKSKPMGLMATVPGGPTGTVLDDPNLPPPGTTMMRTGIDPVSGAQVNQVVWSDLNRDPTDPVGVDNPQITRKTMVRVTTKANEGGGVPDAPSPALQQMSFNAAQQLKTGAEPAFMSPSKGRVQGGALPYMTPAPIYAAETPERDNTGFYTGVNPTVRDTPHVPPSGPGGPRVHNAPRANNAFRDKITLSMADESEI</sequence>
<proteinExistence type="predicted"/>
<feature type="region of interest" description="Disordered" evidence="1">
    <location>
        <begin position="260"/>
        <end position="297"/>
    </location>
</feature>
<feature type="chain" id="PRO_5012125957" description="CUB domain-containing protein" evidence="3">
    <location>
        <begin position="25"/>
        <end position="873"/>
    </location>
</feature>
<organism evidence="4 5">
    <name type="scientific">Mizuhopecten yessoensis</name>
    <name type="common">Japanese scallop</name>
    <name type="synonym">Patinopecten yessoensis</name>
    <dbReference type="NCBI Taxonomy" id="6573"/>
    <lineage>
        <taxon>Eukaryota</taxon>
        <taxon>Metazoa</taxon>
        <taxon>Spiralia</taxon>
        <taxon>Lophotrochozoa</taxon>
        <taxon>Mollusca</taxon>
        <taxon>Bivalvia</taxon>
        <taxon>Autobranchia</taxon>
        <taxon>Pteriomorphia</taxon>
        <taxon>Pectinida</taxon>
        <taxon>Pectinoidea</taxon>
        <taxon>Pectinidae</taxon>
        <taxon>Mizuhopecten</taxon>
    </lineage>
</organism>
<evidence type="ECO:0008006" key="6">
    <source>
        <dbReference type="Google" id="ProtNLM"/>
    </source>
</evidence>
<feature type="compositionally biased region" description="Basic residues" evidence="1">
    <location>
        <begin position="670"/>
        <end position="681"/>
    </location>
</feature>
<feature type="region of interest" description="Disordered" evidence="1">
    <location>
        <begin position="639"/>
        <end position="685"/>
    </location>
</feature>
<evidence type="ECO:0000313" key="5">
    <source>
        <dbReference type="Proteomes" id="UP000242188"/>
    </source>
</evidence>
<keyword evidence="2" id="KW-0472">Membrane</keyword>
<protein>
    <recommendedName>
        <fullName evidence="6">CUB domain-containing protein</fullName>
    </recommendedName>
</protein>
<evidence type="ECO:0000313" key="4">
    <source>
        <dbReference type="EMBL" id="OWF42502.1"/>
    </source>
</evidence>
<feature type="region of interest" description="Disordered" evidence="1">
    <location>
        <begin position="337"/>
        <end position="524"/>
    </location>
</feature>
<feature type="region of interest" description="Disordered" evidence="1">
    <location>
        <begin position="204"/>
        <end position="243"/>
    </location>
</feature>
<feature type="compositionally biased region" description="Basic and acidic residues" evidence="1">
    <location>
        <begin position="390"/>
        <end position="407"/>
    </location>
</feature>
<name>A0A210Q199_MIZYE</name>
<feature type="signal peptide" evidence="3">
    <location>
        <begin position="1"/>
        <end position="24"/>
    </location>
</feature>
<dbReference type="AlphaFoldDB" id="A0A210Q199"/>
<feature type="transmembrane region" description="Helical" evidence="2">
    <location>
        <begin position="171"/>
        <end position="195"/>
    </location>
</feature>
<feature type="compositionally biased region" description="Polar residues" evidence="1">
    <location>
        <begin position="260"/>
        <end position="286"/>
    </location>
</feature>
<feature type="compositionally biased region" description="Basic residues" evidence="1">
    <location>
        <begin position="484"/>
        <end position="494"/>
    </location>
</feature>
<keyword evidence="2" id="KW-1133">Transmembrane helix</keyword>
<accession>A0A210Q199</accession>